<evidence type="ECO:0000313" key="3">
    <source>
        <dbReference type="Proteomes" id="UP000287394"/>
    </source>
</evidence>
<dbReference type="GO" id="GO:0030246">
    <property type="term" value="F:carbohydrate binding"/>
    <property type="evidence" value="ECO:0007669"/>
    <property type="project" value="InterPro"/>
</dbReference>
<evidence type="ECO:0000313" key="2">
    <source>
        <dbReference type="EMBL" id="BDI30907.1"/>
    </source>
</evidence>
<name>A0A402CSZ6_9BACT</name>
<dbReference type="AlphaFoldDB" id="A0A402CSZ6"/>
<accession>A0A402CSZ6</accession>
<dbReference type="Pfam" id="PF06452">
    <property type="entry name" value="CBM9_1"/>
    <property type="match status" value="1"/>
</dbReference>
<dbReference type="GO" id="GO:0004553">
    <property type="term" value="F:hydrolase activity, hydrolyzing O-glycosyl compounds"/>
    <property type="evidence" value="ECO:0007669"/>
    <property type="project" value="InterPro"/>
</dbReference>
<reference evidence="2 3" key="1">
    <citation type="journal article" date="2019" name="Int. J. Syst. Evol. Microbiol.">
        <title>Capsulimonas corticalis gen. nov., sp. nov., an aerobic capsulated bacterium, of a novel bacterial order, Capsulimonadales ord. nov., of the class Armatimonadia of the phylum Armatimonadetes.</title>
        <authorList>
            <person name="Li J."/>
            <person name="Kudo C."/>
            <person name="Tonouchi A."/>
        </authorList>
    </citation>
    <scope>NUCLEOTIDE SEQUENCE [LARGE SCALE GENOMIC DNA]</scope>
    <source>
        <strain evidence="2 3">AX-7</strain>
    </source>
</reference>
<dbReference type="Gene3D" id="2.60.40.10">
    <property type="entry name" value="Immunoglobulins"/>
    <property type="match status" value="3"/>
</dbReference>
<gene>
    <name evidence="2" type="ORF">CCAX7_29580</name>
</gene>
<proteinExistence type="predicted"/>
<dbReference type="SUPFAM" id="SSF49344">
    <property type="entry name" value="CBD9-like"/>
    <property type="match status" value="1"/>
</dbReference>
<dbReference type="InterPro" id="IPR010502">
    <property type="entry name" value="Carb-bd_dom_fam9"/>
</dbReference>
<feature type="region of interest" description="Disordered" evidence="1">
    <location>
        <begin position="246"/>
        <end position="285"/>
    </location>
</feature>
<dbReference type="Gene3D" id="3.20.20.80">
    <property type="entry name" value="Glycosidases"/>
    <property type="match status" value="1"/>
</dbReference>
<dbReference type="Gene3D" id="2.60.40.1190">
    <property type="match status" value="1"/>
</dbReference>
<protein>
    <submittedName>
        <fullName evidence="2">Uncharacterized protein</fullName>
    </submittedName>
</protein>
<dbReference type="EMBL" id="AP025739">
    <property type="protein sequence ID" value="BDI30907.1"/>
    <property type="molecule type" value="Genomic_DNA"/>
</dbReference>
<organism evidence="2 3">
    <name type="scientific">Capsulimonas corticalis</name>
    <dbReference type="NCBI Taxonomy" id="2219043"/>
    <lineage>
        <taxon>Bacteria</taxon>
        <taxon>Bacillati</taxon>
        <taxon>Armatimonadota</taxon>
        <taxon>Armatimonadia</taxon>
        <taxon>Capsulimonadales</taxon>
        <taxon>Capsulimonadaceae</taxon>
        <taxon>Capsulimonas</taxon>
    </lineage>
</organism>
<sequence>MLSLSLIPYSASAQAQAGKRVSALYTSWDDYYFYAAFQVNDRNVVGVNNTPISQPQQDDDIELFFETDRARAKMRTPRTFQMAVSAAGGSYFSVGVNGKIPKAKVVYTYKYAAKVDGSLNDPSDSDTGYTVEVAIPWAELGVDKAPKDGTTWGFNVISRDRASTAAPSDRFYSLSSAVQSGEDVQDPSKWASIVFTSGGSAPEASDKTVVSPRVVTRFPLINGSVVSGEWPAISRTSFGTKPIEAKAPTAEEEPNTSESPFAAPPPEPIKPPAPPPTPPPTPVVPAPAPVVKAPTGPPTSIELPGGGSIKIVPGGIHTVPGEKTATNDSGTDTRPGRNPLTPKYPAGYTPAAPQVSLTGSLQLTPAKAPALVMAIYRVDYNADSRKAPSQNVWNAQGRTQLIDQPMDGAGPWFSGLRASWHRQQLTELRRAGINVALIRARKDDTLLPKELSALVQALKQMAADGEDYPLIGVCRSGADSADYNDVYSRIPAEFRSSLEMPTDEGHPLPAAYLVYDADGKSDTNGEKLFDGSSVVILSSTDNIATVTPGGAHGAAITSRSGGDAYAASWASAIDAHPAMVVIDSWNDFTHGTEIAPSRQYAQQFVDQTRLKTIAFNGSRQWRAKYLAEAVPRSIQQKRLYQIPIRIENAGSLPWRAGEDYALCPRWYKDGRLYDDSAPRVPLGRNVAPGESITLSVGVVAVNGYGDSLETGDYTLVFDMVQGTDRWFSYASDIPLQVPVTIVKAGDNAETSRQDVTFLSSSTPTVLGAGATYDTAVTLRNDGSAAWPAGKTSLVYKIQRVNGDAVEAVSISDGVPVSAAPVLPGQVVTVPVPVAASAAGKGLAPGEYRLHWYLKPSSADIVTAGTHDEWIQVTDSDSAASFVLSDVPRTASAGKDTEAHLALQNLGSTIWAKTDRKIGYHWYYLDGTEAAWTGGVFSPLTKSVPPNRADGDIVAKFHAPDQPGRYVLAWDVQLPDGSWQSTAPISRGADLYPMIITVTGKNSSTVPVDLTSAANAAGIFGNGAVDGVDFDGKGGALPAEMLPPDASGEPEINALLAPKPSAPLYPAGYYAGQSGAGDKSNHARTFLFPTGKNNVVVCKGQQISLPGGNYKSIHLLAAATGGAPVTATFSPGPSSPSASLPLQDWLQAPTEGTAGWWSPYHIAQGVPTAVPCYLGDYAIALDANVKISTLTLPNDPSIKIVAISLEK</sequence>
<evidence type="ECO:0000256" key="1">
    <source>
        <dbReference type="SAM" id="MobiDB-lite"/>
    </source>
</evidence>
<dbReference type="GO" id="GO:0016052">
    <property type="term" value="P:carbohydrate catabolic process"/>
    <property type="evidence" value="ECO:0007669"/>
    <property type="project" value="InterPro"/>
</dbReference>
<dbReference type="InterPro" id="IPR013783">
    <property type="entry name" value="Ig-like_fold"/>
</dbReference>
<dbReference type="KEGG" id="ccot:CCAX7_29580"/>
<keyword evidence="3" id="KW-1185">Reference proteome</keyword>
<feature type="compositionally biased region" description="Pro residues" evidence="1">
    <location>
        <begin position="262"/>
        <end position="285"/>
    </location>
</feature>
<dbReference type="Proteomes" id="UP000287394">
    <property type="component" value="Chromosome"/>
</dbReference>